<sequence>MAAMCCETAPFIGMMSFKRFLSRSPAISSRIYNLVCTNGVCRYHRSANRLNICTRSDAKLSRNSCHRWSSLEDLNQRRCYYSLQNTGFLGVIWTPHSIHRFLTSDGSDRPGKFSIETGEVTERPQEREGVWGEGSENVTDFGIAQGTQETVTTAESTEEEKTFGDYTRRERLKGVLSIDDLVEELRGENAKDICVIKVPLSLKYVDFLVIVSGSSTRHLKSMAQYIISLHKARKDAKDKFVTVEGADCDDWMAIDLGNIALHMMLPETREKYELEKLWTLGSEYDDQTRAISFLDFPFTLSDQFALQTEE</sequence>
<dbReference type="Gene3D" id="3.30.460.10">
    <property type="entry name" value="Beta Polymerase, domain 2"/>
    <property type="match status" value="1"/>
</dbReference>
<dbReference type="PANTHER" id="PTHR21043:SF0">
    <property type="entry name" value="MITOCHONDRIAL ASSEMBLY OF RIBOSOMAL LARGE SUBUNIT PROTEIN 1"/>
    <property type="match status" value="1"/>
</dbReference>
<reference evidence="6" key="1">
    <citation type="submission" date="2022-01" db="EMBL/GenBank/DDBJ databases">
        <authorList>
            <person name="Braso-Vives M."/>
        </authorList>
    </citation>
    <scope>NUCLEOTIDE SEQUENCE</scope>
</reference>
<dbReference type="GO" id="GO:0017148">
    <property type="term" value="P:negative regulation of translation"/>
    <property type="evidence" value="ECO:0007669"/>
    <property type="project" value="TreeGrafter"/>
</dbReference>
<evidence type="ECO:0000256" key="4">
    <source>
        <dbReference type="ARBA" id="ARBA00053669"/>
    </source>
</evidence>
<evidence type="ECO:0000256" key="1">
    <source>
        <dbReference type="ARBA" id="ARBA00004173"/>
    </source>
</evidence>
<keyword evidence="3" id="KW-0496">Mitochondrion</keyword>
<dbReference type="NCBIfam" id="TIGR00090">
    <property type="entry name" value="rsfS_iojap_ybeB"/>
    <property type="match status" value="1"/>
</dbReference>
<evidence type="ECO:0000256" key="5">
    <source>
        <dbReference type="ARBA" id="ARBA00073331"/>
    </source>
</evidence>
<dbReference type="EMBL" id="OV696702">
    <property type="protein sequence ID" value="CAH1249180.1"/>
    <property type="molecule type" value="Genomic_DNA"/>
</dbReference>
<protein>
    <recommendedName>
        <fullName evidence="5">Mitochondrial assembly of ribosomal large subunit protein 1</fullName>
    </recommendedName>
</protein>
<dbReference type="HAMAP" id="MF_01477">
    <property type="entry name" value="Iojap_RsfS"/>
    <property type="match status" value="1"/>
</dbReference>
<evidence type="ECO:0000313" key="7">
    <source>
        <dbReference type="Proteomes" id="UP000838412"/>
    </source>
</evidence>
<gene>
    <name evidence="6" type="primary">MALSU1</name>
    <name evidence="6" type="ORF">BLAG_LOCUS10377</name>
</gene>
<dbReference type="Proteomes" id="UP000838412">
    <property type="component" value="Chromosome 17"/>
</dbReference>
<evidence type="ECO:0000256" key="2">
    <source>
        <dbReference type="ARBA" id="ARBA00010574"/>
    </source>
</evidence>
<dbReference type="AlphaFoldDB" id="A0A8J9Z7M8"/>
<dbReference type="FunFam" id="3.30.460.10:FF:000018">
    <property type="entry name" value="Mitochondrial assembly of ribosomal large subunit 1"/>
    <property type="match status" value="1"/>
</dbReference>
<dbReference type="SUPFAM" id="SSF81301">
    <property type="entry name" value="Nucleotidyltransferase"/>
    <property type="match status" value="1"/>
</dbReference>
<dbReference type="GO" id="GO:0043023">
    <property type="term" value="F:ribosomal large subunit binding"/>
    <property type="evidence" value="ECO:0007669"/>
    <property type="project" value="TreeGrafter"/>
</dbReference>
<dbReference type="InterPro" id="IPR043519">
    <property type="entry name" value="NT_sf"/>
</dbReference>
<keyword evidence="7" id="KW-1185">Reference proteome</keyword>
<comment type="similarity">
    <text evidence="2">Belongs to the Iojap/RsfS family.</text>
</comment>
<evidence type="ECO:0000313" key="6">
    <source>
        <dbReference type="EMBL" id="CAH1249180.1"/>
    </source>
</evidence>
<organism evidence="6 7">
    <name type="scientific">Branchiostoma lanceolatum</name>
    <name type="common">Common lancelet</name>
    <name type="synonym">Amphioxus lanceolatum</name>
    <dbReference type="NCBI Taxonomy" id="7740"/>
    <lineage>
        <taxon>Eukaryota</taxon>
        <taxon>Metazoa</taxon>
        <taxon>Chordata</taxon>
        <taxon>Cephalochordata</taxon>
        <taxon>Leptocardii</taxon>
        <taxon>Amphioxiformes</taxon>
        <taxon>Branchiostomatidae</taxon>
        <taxon>Branchiostoma</taxon>
    </lineage>
</organism>
<dbReference type="Pfam" id="PF02410">
    <property type="entry name" value="RsfS"/>
    <property type="match status" value="1"/>
</dbReference>
<name>A0A8J9Z7M8_BRALA</name>
<proteinExistence type="inferred from homology"/>
<comment type="subcellular location">
    <subcellularLocation>
        <location evidence="1">Mitochondrion</location>
    </subcellularLocation>
</comment>
<dbReference type="PANTHER" id="PTHR21043">
    <property type="entry name" value="IOJAP SUPERFAMILY ORTHOLOG"/>
    <property type="match status" value="1"/>
</dbReference>
<comment type="function">
    <text evidence="4">Required for normal mitochondrial ribosome function and mitochondrial translation. May play a role in ribosome biogenesis by preventing premature association of the 28S and 39S ribosomal subunits. Interacts with mitochondrial ribosomal protein uL14m (MRPL14), probably blocking formation of intersubunit bridge B8, preventing association of the 28S and 39S ribosomal subunits. Addition to isolated mitochondrial ribosomal subunits partially inhibits translation, probably by interfering with the association of the 28S and 39S ribosomal subunits and the formation of functional ribosomes. May also participate in the assembly and/or regulation of the stability of the large subunit of the mitochondrial ribosome. May function as a ribosomal silencing factor.</text>
</comment>
<dbReference type="GO" id="GO:0005739">
    <property type="term" value="C:mitochondrion"/>
    <property type="evidence" value="ECO:0007669"/>
    <property type="project" value="UniProtKB-SubCell"/>
</dbReference>
<dbReference type="InterPro" id="IPR004394">
    <property type="entry name" value="Iojap/RsfS/C7orf30"/>
</dbReference>
<dbReference type="OrthoDB" id="21330at2759"/>
<dbReference type="GO" id="GO:0090071">
    <property type="term" value="P:negative regulation of ribosome biogenesis"/>
    <property type="evidence" value="ECO:0007669"/>
    <property type="project" value="TreeGrafter"/>
</dbReference>
<evidence type="ECO:0000256" key="3">
    <source>
        <dbReference type="ARBA" id="ARBA00023128"/>
    </source>
</evidence>
<accession>A0A8J9Z7M8</accession>